<keyword evidence="3" id="KW-0807">Transducer</keyword>
<organism evidence="5 6">
    <name type="scientific">Paracidovorax wautersii</name>
    <dbReference type="NCBI Taxonomy" id="1177982"/>
    <lineage>
        <taxon>Bacteria</taxon>
        <taxon>Pseudomonadati</taxon>
        <taxon>Pseudomonadota</taxon>
        <taxon>Betaproteobacteria</taxon>
        <taxon>Burkholderiales</taxon>
        <taxon>Comamonadaceae</taxon>
        <taxon>Paracidovorax</taxon>
    </lineage>
</organism>
<reference evidence="6" key="1">
    <citation type="submission" date="2016-10" db="EMBL/GenBank/DDBJ databases">
        <authorList>
            <person name="Varghese N."/>
            <person name="Submissions S."/>
        </authorList>
    </citation>
    <scope>NUCLEOTIDE SEQUENCE [LARGE SCALE GENOMIC DNA]</scope>
    <source>
        <strain evidence="6">DSM 27981</strain>
    </source>
</reference>
<comment type="similarity">
    <text evidence="2">Belongs to the methyl-accepting chemotaxis (MCP) protein family.</text>
</comment>
<dbReference type="PANTHER" id="PTHR43531:SF14">
    <property type="entry name" value="METHYL-ACCEPTING CHEMOTAXIS PROTEIN I-RELATED"/>
    <property type="match status" value="1"/>
</dbReference>
<keyword evidence="1" id="KW-0488">Methylation</keyword>
<gene>
    <name evidence="5" type="ORF">SAMN04489711_107157</name>
</gene>
<dbReference type="InterPro" id="IPR004089">
    <property type="entry name" value="MCPsignal_dom"/>
</dbReference>
<dbReference type="SMART" id="SM00283">
    <property type="entry name" value="MA"/>
    <property type="match status" value="1"/>
</dbReference>
<dbReference type="EMBL" id="FONX01000007">
    <property type="protein sequence ID" value="SFE92762.1"/>
    <property type="molecule type" value="Genomic_DNA"/>
</dbReference>
<dbReference type="InterPro" id="IPR004090">
    <property type="entry name" value="Chemotax_Me-accpt_rcpt"/>
</dbReference>
<dbReference type="GO" id="GO:0006935">
    <property type="term" value="P:chemotaxis"/>
    <property type="evidence" value="ECO:0007669"/>
    <property type="project" value="InterPro"/>
</dbReference>
<proteinExistence type="inferred from homology"/>
<dbReference type="PROSITE" id="PS50111">
    <property type="entry name" value="CHEMOTAXIS_TRANSDUC_2"/>
    <property type="match status" value="1"/>
</dbReference>
<keyword evidence="6" id="KW-1185">Reference proteome</keyword>
<dbReference type="GO" id="GO:0004888">
    <property type="term" value="F:transmembrane signaling receptor activity"/>
    <property type="evidence" value="ECO:0007669"/>
    <property type="project" value="InterPro"/>
</dbReference>
<dbReference type="GO" id="GO:0007165">
    <property type="term" value="P:signal transduction"/>
    <property type="evidence" value="ECO:0007669"/>
    <property type="project" value="UniProtKB-KW"/>
</dbReference>
<evidence type="ECO:0000256" key="2">
    <source>
        <dbReference type="ARBA" id="ARBA00029447"/>
    </source>
</evidence>
<dbReference type="STRING" id="1177982.SAMN04489711_107157"/>
<dbReference type="Pfam" id="PF00015">
    <property type="entry name" value="MCPsignal"/>
    <property type="match status" value="1"/>
</dbReference>
<dbReference type="InterPro" id="IPR051310">
    <property type="entry name" value="MCP_chemotaxis"/>
</dbReference>
<name>A0A1I2EIG5_9BURK</name>
<dbReference type="GO" id="GO:0005886">
    <property type="term" value="C:plasma membrane"/>
    <property type="evidence" value="ECO:0007669"/>
    <property type="project" value="TreeGrafter"/>
</dbReference>
<evidence type="ECO:0000256" key="1">
    <source>
        <dbReference type="ARBA" id="ARBA00022481"/>
    </source>
</evidence>
<feature type="domain" description="Methyl-accepting transducer" evidence="4">
    <location>
        <begin position="1"/>
        <end position="119"/>
    </location>
</feature>
<dbReference type="Proteomes" id="UP000199119">
    <property type="component" value="Unassembled WGS sequence"/>
</dbReference>
<evidence type="ECO:0000313" key="6">
    <source>
        <dbReference type="Proteomes" id="UP000199119"/>
    </source>
</evidence>
<accession>A0A1I2EIG5</accession>
<dbReference type="AlphaFoldDB" id="A0A1I2EIG5"/>
<dbReference type="PRINTS" id="PR00260">
    <property type="entry name" value="CHEMTRNSDUCR"/>
</dbReference>
<evidence type="ECO:0000259" key="4">
    <source>
        <dbReference type="PROSITE" id="PS50111"/>
    </source>
</evidence>
<evidence type="ECO:0000256" key="3">
    <source>
        <dbReference type="PROSITE-ProRule" id="PRU00284"/>
    </source>
</evidence>
<evidence type="ECO:0000313" key="5">
    <source>
        <dbReference type="EMBL" id="SFE92762.1"/>
    </source>
</evidence>
<dbReference type="PANTHER" id="PTHR43531">
    <property type="entry name" value="PROTEIN ICFG"/>
    <property type="match status" value="1"/>
</dbReference>
<sequence length="171" mass="18034">MEAARAGEQGRGFAVVAQEVRSLSHRTQTAAKEIRALIDDSAAKVQEGHRKTDGAQTTMGESLELVRDMSALIGEIHSAANEQLSGISQINSAVAHLDTITQQNAALVEHSAGLAQQLQTQAQTVTETVQIFRVAAGTSAATRQDAVSLRKAMKVQQAQAGSSSQAMLEQA</sequence>
<dbReference type="SUPFAM" id="SSF58104">
    <property type="entry name" value="Methyl-accepting chemotaxis protein (MCP) signaling domain"/>
    <property type="match status" value="1"/>
</dbReference>
<dbReference type="Gene3D" id="1.10.287.950">
    <property type="entry name" value="Methyl-accepting chemotaxis protein"/>
    <property type="match status" value="1"/>
</dbReference>
<protein>
    <submittedName>
        <fullName evidence="5">Methyl-accepting chemotaxis protein (MCP) signalling domain-containing protein</fullName>
    </submittedName>
</protein>